<keyword evidence="2" id="KW-1185">Reference proteome</keyword>
<dbReference type="AlphaFoldDB" id="A0A9X1VPT3"/>
<dbReference type="Proteomes" id="UP001139369">
    <property type="component" value="Unassembled WGS sequence"/>
</dbReference>
<proteinExistence type="predicted"/>
<protein>
    <submittedName>
        <fullName evidence="1">DUF2652 domain-containing protein</fullName>
    </submittedName>
</protein>
<evidence type="ECO:0000313" key="1">
    <source>
        <dbReference type="EMBL" id="MCI2230045.1"/>
    </source>
</evidence>
<dbReference type="Pfam" id="PF10851">
    <property type="entry name" value="DUF2652"/>
    <property type="match status" value="1"/>
</dbReference>
<dbReference type="Gene3D" id="3.30.70.1230">
    <property type="entry name" value="Nucleotide cyclase"/>
    <property type="match status" value="1"/>
</dbReference>
<comment type="caution">
    <text evidence="1">The sequence shown here is derived from an EMBL/GenBank/DDBJ whole genome shotgun (WGS) entry which is preliminary data.</text>
</comment>
<dbReference type="SUPFAM" id="SSF55961">
    <property type="entry name" value="Bet v1-like"/>
    <property type="match status" value="1"/>
</dbReference>
<dbReference type="InterPro" id="IPR029787">
    <property type="entry name" value="Nucleotide_cyclase"/>
</dbReference>
<dbReference type="InterPro" id="IPR020503">
    <property type="entry name" value="Uncharacterised_Rv2561"/>
</dbReference>
<accession>A0A9X1VPT3</accession>
<reference evidence="1" key="1">
    <citation type="submission" date="2022-02" db="EMBL/GenBank/DDBJ databases">
        <title>Polaribacter sp. MSW13, isolated from seawater.</title>
        <authorList>
            <person name="Kristyanto S."/>
            <person name="Jung J."/>
            <person name="Jeon C.O."/>
        </authorList>
    </citation>
    <scope>NUCLEOTIDE SEQUENCE</scope>
    <source>
        <strain evidence="1">MSW13</strain>
    </source>
</reference>
<name>A0A9X1VPT3_9FLAO</name>
<sequence length="350" mass="41553">MIQKALYFMPDISGFTNFVNHTEVEHSIHIISELLEILLDIATEDFELVEIEGDALFLFATKIPDYKRLINQTTQMLEKFHEHTKSYETKRICNCGSCRTTTNLELKFLVHYGALNFIKVKHIKKPYGREVITIHRLLKNKIPINEYLLLTENAYNLYHNSLNQTWTKSSETYDLKKLDYFYKNFGYVKETINHKIDLKKNNKDYTSPFLKFKHVFEANIDEVYKYVSELKYRHLWDKEAKRIEFDENKLNRIGTQHNCVLNIGNLNFETISSYDRNQLAYGETTEDLMLTRHFSYLIKLEKETETSTKVITELYAELTTVGSFMKSNFTRMMKKSWENKLNNLQNVCEK</sequence>
<gene>
    <name evidence="1" type="ORF">MC378_12775</name>
</gene>
<evidence type="ECO:0000313" key="2">
    <source>
        <dbReference type="Proteomes" id="UP001139369"/>
    </source>
</evidence>
<dbReference type="RefSeq" id="WP_242179155.1">
    <property type="nucleotide sequence ID" value="NZ_JAKQYM010000010.1"/>
</dbReference>
<organism evidence="1 2">
    <name type="scientific">Polaribacter marinus</name>
    <dbReference type="NCBI Taxonomy" id="2916838"/>
    <lineage>
        <taxon>Bacteria</taxon>
        <taxon>Pseudomonadati</taxon>
        <taxon>Bacteroidota</taxon>
        <taxon>Flavobacteriia</taxon>
        <taxon>Flavobacteriales</taxon>
        <taxon>Flavobacteriaceae</taxon>
    </lineage>
</organism>
<dbReference type="EMBL" id="JAKQYM010000010">
    <property type="protein sequence ID" value="MCI2230045.1"/>
    <property type="molecule type" value="Genomic_DNA"/>
</dbReference>